<dbReference type="HAMAP" id="MF_00360">
    <property type="entry name" value="Ribosomal_bS6"/>
    <property type="match status" value="1"/>
</dbReference>
<dbReference type="PANTHER" id="PTHR21011">
    <property type="entry name" value="MITOCHONDRIAL 28S RIBOSOMAL PROTEIN S6"/>
    <property type="match status" value="1"/>
</dbReference>
<dbReference type="PANTHER" id="PTHR21011:SF1">
    <property type="entry name" value="SMALL RIBOSOMAL SUBUNIT PROTEIN BS6M"/>
    <property type="match status" value="1"/>
</dbReference>
<dbReference type="InterPro" id="IPR020814">
    <property type="entry name" value="Ribosomal_S6_plastid/chlpt"/>
</dbReference>
<keyword evidence="4 8" id="KW-0689">Ribosomal protein</keyword>
<comment type="similarity">
    <text evidence="1 8">Belongs to the bacterial ribosomal protein bS6 family.</text>
</comment>
<keyword evidence="5 8" id="KW-0687">Ribonucleoprotein</keyword>
<dbReference type="InterPro" id="IPR020815">
    <property type="entry name" value="Ribosomal_bS6_CS"/>
</dbReference>
<dbReference type="GO" id="GO:0005840">
    <property type="term" value="C:ribosome"/>
    <property type="evidence" value="ECO:0007669"/>
    <property type="project" value="UniProtKB-KW"/>
</dbReference>
<comment type="caution">
    <text evidence="9">The sequence shown here is derived from an EMBL/GenBank/DDBJ whole genome shotgun (WGS) entry which is preliminary data.</text>
</comment>
<evidence type="ECO:0000256" key="3">
    <source>
        <dbReference type="ARBA" id="ARBA00022884"/>
    </source>
</evidence>
<proteinExistence type="inferred from homology"/>
<dbReference type="Proteomes" id="UP001604335">
    <property type="component" value="Unassembled WGS sequence"/>
</dbReference>
<keyword evidence="2 8" id="KW-0699">rRNA-binding</keyword>
<dbReference type="NCBIfam" id="TIGR00166">
    <property type="entry name" value="S6"/>
    <property type="match status" value="1"/>
</dbReference>
<protein>
    <recommendedName>
        <fullName evidence="7 8">Small ribosomal subunit protein bS6</fullName>
    </recommendedName>
</protein>
<dbReference type="CDD" id="cd15487">
    <property type="entry name" value="bS6_chloro_cyano"/>
    <property type="match status" value="1"/>
</dbReference>
<keyword evidence="3 8" id="KW-0694">RNA-binding</keyword>
<dbReference type="InterPro" id="IPR035980">
    <property type="entry name" value="Ribosomal_bS6_sf"/>
</dbReference>
<evidence type="ECO:0000256" key="6">
    <source>
        <dbReference type="ARBA" id="ARBA00035104"/>
    </source>
</evidence>
<evidence type="ECO:0000313" key="9">
    <source>
        <dbReference type="EMBL" id="MFG3816521.1"/>
    </source>
</evidence>
<dbReference type="PROSITE" id="PS01048">
    <property type="entry name" value="RIBOSOMAL_S6"/>
    <property type="match status" value="1"/>
</dbReference>
<evidence type="ECO:0000256" key="1">
    <source>
        <dbReference type="ARBA" id="ARBA00009512"/>
    </source>
</evidence>
<gene>
    <name evidence="8 9" type="primary">rpsF</name>
    <name evidence="8" type="synonym">rps6</name>
    <name evidence="9" type="ORF">VPK24_02640</name>
</gene>
<evidence type="ECO:0000256" key="5">
    <source>
        <dbReference type="ARBA" id="ARBA00023274"/>
    </source>
</evidence>
<accession>A0ABW7C5N6</accession>
<evidence type="ECO:0000256" key="2">
    <source>
        <dbReference type="ARBA" id="ARBA00022730"/>
    </source>
</evidence>
<dbReference type="EMBL" id="JAZAQF010000012">
    <property type="protein sequence ID" value="MFG3816521.1"/>
    <property type="molecule type" value="Genomic_DNA"/>
</dbReference>
<dbReference type="SUPFAM" id="SSF54995">
    <property type="entry name" value="Ribosomal protein S6"/>
    <property type="match status" value="1"/>
</dbReference>
<reference evidence="10" key="1">
    <citation type="journal article" date="2024" name="Algal Res.">
        <title>Biochemical, toxicological and genomic investigation of a high-biomass producing Limnothrix strain isolated from Italian shallow drinking water reservoir.</title>
        <authorList>
            <person name="Simonazzi M."/>
            <person name="Shishido T.K."/>
            <person name="Delbaje E."/>
            <person name="Wahlsten M."/>
            <person name="Fewer D.P."/>
            <person name="Sivonen K."/>
            <person name="Pezzolesi L."/>
            <person name="Pistocchi R."/>
        </authorList>
    </citation>
    <scope>NUCLEOTIDE SEQUENCE [LARGE SCALE GENOMIC DNA]</scope>
    <source>
        <strain evidence="10">LRLZ20PSL1</strain>
    </source>
</reference>
<dbReference type="InterPro" id="IPR014717">
    <property type="entry name" value="Transl_elong_EF1B/ribsomal_bS6"/>
</dbReference>
<evidence type="ECO:0000313" key="10">
    <source>
        <dbReference type="Proteomes" id="UP001604335"/>
    </source>
</evidence>
<sequence length="112" mass="12891">MSANRLYETMYILRPDLNEEAVDANINKYRTMLTEQGATGLEIQHRGKRRLSYEINRCREGVYIQMNYEHATGSHIAPMEKAMRLSEDVIRYLTIKLDPRKVKAAAEAESAA</sequence>
<dbReference type="Pfam" id="PF01250">
    <property type="entry name" value="Ribosomal_S6"/>
    <property type="match status" value="1"/>
</dbReference>
<dbReference type="Gene3D" id="3.30.70.60">
    <property type="match status" value="1"/>
</dbReference>
<evidence type="ECO:0000256" key="4">
    <source>
        <dbReference type="ARBA" id="ARBA00022980"/>
    </source>
</evidence>
<name>A0ABW7C5N6_9CYAN</name>
<keyword evidence="10" id="KW-1185">Reference proteome</keyword>
<evidence type="ECO:0000256" key="7">
    <source>
        <dbReference type="ARBA" id="ARBA00035294"/>
    </source>
</evidence>
<comment type="function">
    <text evidence="6 8">Binds together with bS18 to 16S ribosomal RNA.</text>
</comment>
<evidence type="ECO:0000256" key="8">
    <source>
        <dbReference type="HAMAP-Rule" id="MF_00360"/>
    </source>
</evidence>
<dbReference type="InterPro" id="IPR000529">
    <property type="entry name" value="Ribosomal_bS6"/>
</dbReference>
<dbReference type="RefSeq" id="WP_099532772.1">
    <property type="nucleotide sequence ID" value="NZ_JAZAQF010000012.1"/>
</dbReference>
<organism evidence="9 10">
    <name type="scientific">Limnothrix redekei LRLZ20PSL1</name>
    <dbReference type="NCBI Taxonomy" id="3112953"/>
    <lineage>
        <taxon>Bacteria</taxon>
        <taxon>Bacillati</taxon>
        <taxon>Cyanobacteriota</taxon>
        <taxon>Cyanophyceae</taxon>
        <taxon>Pseudanabaenales</taxon>
        <taxon>Pseudanabaenaceae</taxon>
        <taxon>Limnothrix</taxon>
    </lineage>
</organism>